<dbReference type="EMBL" id="QLNQ01000027">
    <property type="protein sequence ID" value="RCK58866.1"/>
    <property type="molecule type" value="Genomic_DNA"/>
</dbReference>
<gene>
    <name evidence="3" type="primary">RLP7_0</name>
    <name evidence="3" type="ORF">Cantr_07575</name>
</gene>
<dbReference type="GO" id="GO:0000463">
    <property type="term" value="P:maturation of LSU-rRNA from tricistronic rRNA transcript (SSU-rRNA, 5.8S rRNA, LSU-rRNA)"/>
    <property type="evidence" value="ECO:0007669"/>
    <property type="project" value="TreeGrafter"/>
</dbReference>
<dbReference type="PANTHER" id="PTHR11524">
    <property type="entry name" value="60S RIBOSOMAL PROTEIN L7"/>
    <property type="match status" value="1"/>
</dbReference>
<dbReference type="PANTHER" id="PTHR11524:SF26">
    <property type="entry name" value="RIBOSOME BIOGENESIS PROTEIN RLP7"/>
    <property type="match status" value="1"/>
</dbReference>
<organism evidence="3 4">
    <name type="scientific">Candida viswanathii</name>
    <dbReference type="NCBI Taxonomy" id="5486"/>
    <lineage>
        <taxon>Eukaryota</taxon>
        <taxon>Fungi</taxon>
        <taxon>Dikarya</taxon>
        <taxon>Ascomycota</taxon>
        <taxon>Saccharomycotina</taxon>
        <taxon>Pichiomycetes</taxon>
        <taxon>Debaryomycetaceae</taxon>
        <taxon>Candida/Lodderomyces clade</taxon>
        <taxon>Candida</taxon>
    </lineage>
</organism>
<dbReference type="InterPro" id="IPR039699">
    <property type="entry name" value="Ribosomal_uL30"/>
</dbReference>
<dbReference type="Proteomes" id="UP000253472">
    <property type="component" value="Unassembled WGS sequence"/>
</dbReference>
<dbReference type="Gene3D" id="3.30.1390.20">
    <property type="entry name" value="Ribosomal protein L30, ferredoxin-like fold domain"/>
    <property type="match status" value="1"/>
</dbReference>
<dbReference type="GO" id="GO:0022625">
    <property type="term" value="C:cytosolic large ribosomal subunit"/>
    <property type="evidence" value="ECO:0007669"/>
    <property type="project" value="TreeGrafter"/>
</dbReference>
<evidence type="ECO:0000256" key="1">
    <source>
        <dbReference type="ARBA" id="ARBA00007594"/>
    </source>
</evidence>
<dbReference type="AlphaFoldDB" id="A0A367XZ05"/>
<dbReference type="Pfam" id="PF00327">
    <property type="entry name" value="Ribosomal_L30"/>
    <property type="match status" value="1"/>
</dbReference>
<protein>
    <submittedName>
        <fullName evidence="3">Ribosome biogenesis protein RLP7</fullName>
    </submittedName>
</protein>
<dbReference type="OrthoDB" id="28644at2759"/>
<dbReference type="GO" id="GO:0003735">
    <property type="term" value="F:structural constituent of ribosome"/>
    <property type="evidence" value="ECO:0007669"/>
    <property type="project" value="TreeGrafter"/>
</dbReference>
<dbReference type="SUPFAM" id="SSF55129">
    <property type="entry name" value="Ribosomal protein L30p/L7e"/>
    <property type="match status" value="1"/>
</dbReference>
<dbReference type="InterPro" id="IPR016082">
    <property type="entry name" value="Ribosomal_uL30_ferredoxin-like"/>
</dbReference>
<comment type="caution">
    <text evidence="3">The sequence shown here is derived from an EMBL/GenBank/DDBJ whole genome shotgun (WGS) entry which is preliminary data.</text>
</comment>
<accession>A0A367XZ05</accession>
<dbReference type="STRING" id="5486.A0A367XZ05"/>
<dbReference type="InterPro" id="IPR036919">
    <property type="entry name" value="Ribo_uL30_ferredoxin-like_sf"/>
</dbReference>
<reference evidence="3 4" key="1">
    <citation type="submission" date="2018-06" db="EMBL/GenBank/DDBJ databases">
        <title>Whole genome sequencing of Candida tropicalis (genome annotated by CSBL at Korea University).</title>
        <authorList>
            <person name="Ahn J."/>
        </authorList>
    </citation>
    <scope>NUCLEOTIDE SEQUENCE [LARGE SCALE GENOMIC DNA]</scope>
    <source>
        <strain evidence="3 4">ATCC 20962</strain>
    </source>
</reference>
<dbReference type="GO" id="GO:0003723">
    <property type="term" value="F:RNA binding"/>
    <property type="evidence" value="ECO:0007669"/>
    <property type="project" value="TreeGrafter"/>
</dbReference>
<name>A0A367XZ05_9ASCO</name>
<evidence type="ECO:0000313" key="4">
    <source>
        <dbReference type="Proteomes" id="UP000253472"/>
    </source>
</evidence>
<feature type="domain" description="Large ribosomal subunit protein uL30-like ferredoxin-like fold" evidence="2">
    <location>
        <begin position="93"/>
        <end position="146"/>
    </location>
</feature>
<comment type="similarity">
    <text evidence="1">Belongs to the universal ribosomal protein uL30 family.</text>
</comment>
<evidence type="ECO:0000259" key="2">
    <source>
        <dbReference type="Pfam" id="PF00327"/>
    </source>
</evidence>
<sequence>MAILNSNPEILLRKRKNADRKRLEKQDQIRERQILKKTLKKKKNTNKFIRPETLISNHKSNELERKRIKNLIKQQHRDTTEPKEDAVDEYKLLFVIRIPNHTKGLKIPTKASQILQVLRLTKVNTGVFIRSSAKTENILKLIEPYVLVGSPSLNSVRKLFQQRAMIKITEEGAGEDGEKKPVEKVVRLDNNLLVEKKFGDDLGLCCVEDLVAEITSNSDNFIKITSWLEPFTLNAPINGWGPEAKLARMSNQEFKIEDYL</sequence>
<keyword evidence="4" id="KW-1185">Reference proteome</keyword>
<proteinExistence type="inferred from homology"/>
<evidence type="ECO:0000313" key="3">
    <source>
        <dbReference type="EMBL" id="RCK58866.1"/>
    </source>
</evidence>